<organism evidence="4 5">
    <name type="scientific">Daphnia sinensis</name>
    <dbReference type="NCBI Taxonomy" id="1820382"/>
    <lineage>
        <taxon>Eukaryota</taxon>
        <taxon>Metazoa</taxon>
        <taxon>Ecdysozoa</taxon>
        <taxon>Arthropoda</taxon>
        <taxon>Crustacea</taxon>
        <taxon>Branchiopoda</taxon>
        <taxon>Diplostraca</taxon>
        <taxon>Cladocera</taxon>
        <taxon>Anomopoda</taxon>
        <taxon>Daphniidae</taxon>
        <taxon>Daphnia</taxon>
        <taxon>Daphnia similis group</taxon>
    </lineage>
</organism>
<dbReference type="AlphaFoldDB" id="A0AAD5LKD2"/>
<evidence type="ECO:0000256" key="2">
    <source>
        <dbReference type="ARBA" id="ARBA00022679"/>
    </source>
</evidence>
<sequence length="337" mass="39677">MSLSNENNFKHQLQLRVQFYSMPQNEWKKLRPHFPGYTSGLVKSEPGKFVMNPLYGFHAEKLYRMQPRSDDVWLLGFPKCGTTWTSELIWLLMNDCDTVRASATHLIFRTPCIELPFLTSETELSPQMMNMLNAIEKMQSPRVLKSHLPFYLLHPDLLDTSKVVYIARNPKDAIVSFYHHTKLVKRHNFQGTLEEFAEYFMEDEILCSPFFPHVLDAWSKRHHPNLHFMFYEDLKKNLRGEIEKVAKFLGQSPSDEQLAKITNHLRFDNLRHNDSVNNELGKRTGFMNKEGNFMRKGKTGDWKNHFSPELNSKIDKWIERNLKGSDLTFVTELEYQD</sequence>
<dbReference type="InterPro" id="IPR027417">
    <property type="entry name" value="P-loop_NTPase"/>
</dbReference>
<comment type="caution">
    <text evidence="4">The sequence shown here is derived from an EMBL/GenBank/DDBJ whole genome shotgun (WGS) entry which is preliminary data.</text>
</comment>
<feature type="domain" description="Sulfotransferase" evidence="3">
    <location>
        <begin position="70"/>
        <end position="325"/>
    </location>
</feature>
<evidence type="ECO:0000259" key="3">
    <source>
        <dbReference type="Pfam" id="PF00685"/>
    </source>
</evidence>
<accession>A0AAD5LKD2</accession>
<name>A0AAD5LKD2_9CRUS</name>
<dbReference type="PANTHER" id="PTHR11783">
    <property type="entry name" value="SULFOTRANSFERASE SULT"/>
    <property type="match status" value="1"/>
</dbReference>
<evidence type="ECO:0000256" key="1">
    <source>
        <dbReference type="ARBA" id="ARBA00005771"/>
    </source>
</evidence>
<keyword evidence="2" id="KW-0808">Transferase</keyword>
<keyword evidence="5" id="KW-1185">Reference proteome</keyword>
<dbReference type="GO" id="GO:0008146">
    <property type="term" value="F:sulfotransferase activity"/>
    <property type="evidence" value="ECO:0007669"/>
    <property type="project" value="InterPro"/>
</dbReference>
<proteinExistence type="inferred from homology"/>
<dbReference type="SUPFAM" id="SSF52540">
    <property type="entry name" value="P-loop containing nucleoside triphosphate hydrolases"/>
    <property type="match status" value="1"/>
</dbReference>
<gene>
    <name evidence="4" type="ORF">GHT06_011124</name>
</gene>
<protein>
    <recommendedName>
        <fullName evidence="3">Sulfotransferase domain-containing protein</fullName>
    </recommendedName>
</protein>
<dbReference type="EMBL" id="WJBH02000002">
    <property type="protein sequence ID" value="KAI9563660.1"/>
    <property type="molecule type" value="Genomic_DNA"/>
</dbReference>
<dbReference type="InterPro" id="IPR000863">
    <property type="entry name" value="Sulfotransferase_dom"/>
</dbReference>
<evidence type="ECO:0000313" key="5">
    <source>
        <dbReference type="Proteomes" id="UP000820818"/>
    </source>
</evidence>
<comment type="similarity">
    <text evidence="1">Belongs to the sulfotransferase 1 family.</text>
</comment>
<evidence type="ECO:0000313" key="4">
    <source>
        <dbReference type="EMBL" id="KAI9563660.1"/>
    </source>
</evidence>
<dbReference type="Pfam" id="PF00685">
    <property type="entry name" value="Sulfotransfer_1"/>
    <property type="match status" value="1"/>
</dbReference>
<dbReference type="Gene3D" id="3.40.50.300">
    <property type="entry name" value="P-loop containing nucleotide triphosphate hydrolases"/>
    <property type="match status" value="1"/>
</dbReference>
<reference evidence="4 5" key="1">
    <citation type="submission" date="2022-05" db="EMBL/GenBank/DDBJ databases">
        <title>A multi-omics perspective on studying reproductive biology in Daphnia sinensis.</title>
        <authorList>
            <person name="Jia J."/>
        </authorList>
    </citation>
    <scope>NUCLEOTIDE SEQUENCE [LARGE SCALE GENOMIC DNA]</scope>
    <source>
        <strain evidence="4 5">WSL</strain>
    </source>
</reference>
<dbReference type="Proteomes" id="UP000820818">
    <property type="component" value="Linkage Group LG2"/>
</dbReference>